<accession>A0A0N5BSA5</accession>
<organism evidence="2 3">
    <name type="scientific">Strongyloides papillosus</name>
    <name type="common">Intestinal threadworm</name>
    <dbReference type="NCBI Taxonomy" id="174720"/>
    <lineage>
        <taxon>Eukaryota</taxon>
        <taxon>Metazoa</taxon>
        <taxon>Ecdysozoa</taxon>
        <taxon>Nematoda</taxon>
        <taxon>Chromadorea</taxon>
        <taxon>Rhabditida</taxon>
        <taxon>Tylenchina</taxon>
        <taxon>Panagrolaimomorpha</taxon>
        <taxon>Strongyloidoidea</taxon>
        <taxon>Strongyloididae</taxon>
        <taxon>Strongyloides</taxon>
    </lineage>
</organism>
<dbReference type="AlphaFoldDB" id="A0A0N5BSA5"/>
<sequence length="84" mass="9626">MKFILPFAVIIIIGIFTINKSACQESNIHLKEKTANNTTDTKEGQQNFLINQQKPTKHIRRRTGKNIVVQAKLSLFDKEDTKNN</sequence>
<feature type="chain" id="PRO_5005894801" evidence="1">
    <location>
        <begin position="24"/>
        <end position="84"/>
    </location>
</feature>
<name>A0A0N5BSA5_STREA</name>
<keyword evidence="1" id="KW-0732">Signal</keyword>
<keyword evidence="2" id="KW-1185">Reference proteome</keyword>
<reference evidence="3" key="1">
    <citation type="submission" date="2017-02" db="UniProtKB">
        <authorList>
            <consortium name="WormBaseParasite"/>
        </authorList>
    </citation>
    <scope>IDENTIFICATION</scope>
</reference>
<evidence type="ECO:0000313" key="2">
    <source>
        <dbReference type="Proteomes" id="UP000046392"/>
    </source>
</evidence>
<evidence type="ECO:0000313" key="3">
    <source>
        <dbReference type="WBParaSite" id="SPAL_0000874900.1"/>
    </source>
</evidence>
<evidence type="ECO:0000256" key="1">
    <source>
        <dbReference type="SAM" id="SignalP"/>
    </source>
</evidence>
<feature type="signal peptide" evidence="1">
    <location>
        <begin position="1"/>
        <end position="23"/>
    </location>
</feature>
<protein>
    <submittedName>
        <fullName evidence="3">Uncharacterized protein</fullName>
    </submittedName>
</protein>
<dbReference type="WBParaSite" id="SPAL_0000874900.1">
    <property type="protein sequence ID" value="SPAL_0000874900.1"/>
    <property type="gene ID" value="SPAL_0000874900"/>
</dbReference>
<proteinExistence type="predicted"/>
<dbReference type="Proteomes" id="UP000046392">
    <property type="component" value="Unplaced"/>
</dbReference>